<dbReference type="AlphaFoldDB" id="H0UJ42"/>
<dbReference type="InterPro" id="IPR018389">
    <property type="entry name" value="DctP_fam"/>
</dbReference>
<keyword evidence="1 2" id="KW-0732">Signal</keyword>
<dbReference type="RefSeq" id="WP_008523422.1">
    <property type="nucleotide sequence ID" value="NZ_CM001376.1"/>
</dbReference>
<dbReference type="eggNOG" id="COG1638">
    <property type="taxonomic scope" value="Bacteria"/>
</dbReference>
<dbReference type="GO" id="GO:0030288">
    <property type="term" value="C:outer membrane-bounded periplasmic space"/>
    <property type="evidence" value="ECO:0007669"/>
    <property type="project" value="InterPro"/>
</dbReference>
<sequence length="334" mass="37447">MKKALMWICPCFFILAIGALQAKGADDPIRITYGHGFMPNTPQARAADEFKKRVEKESEGSILVDVFPSGQLGSAREMFEGVQMGTQEIALLPTARISGFNPTLQIFDLPFLFPDKNTAYKIFDGPIGQKLLSTLEANGVKGLAIYEDGFKNFTCNKKIAKMDDFQGLKFRTMESPIIMEQFKALGANPTPIDFSELYNALQQGSVDGQENPLVTIVSVKLYEVQNYMLLSNHAYLGHVFLVCKDWFDGLDEKKKEIITRNAKEIATWERHLVAEEEVGYLKTIKDSGTVVLNLSTEEREKMRAHMKNVYDIAEGIVGKDLLNLVTEAVEKETK</sequence>
<evidence type="ECO:0000256" key="1">
    <source>
        <dbReference type="ARBA" id="ARBA00022729"/>
    </source>
</evidence>
<dbReference type="CDD" id="cd13603">
    <property type="entry name" value="PBP2_TRAP_Siap_TeaA_like"/>
    <property type="match status" value="1"/>
</dbReference>
<reference evidence="3 4" key="1">
    <citation type="submission" date="2011-11" db="EMBL/GenBank/DDBJ databases">
        <title>The Noncontiguous Finished genome of Jonquetella anthropi DSM 22815.</title>
        <authorList>
            <consortium name="US DOE Joint Genome Institute (JGI-PGF)"/>
            <person name="Lucas S."/>
            <person name="Copeland A."/>
            <person name="Lapidus A."/>
            <person name="Glavina del Rio T."/>
            <person name="Dalin E."/>
            <person name="Tice H."/>
            <person name="Bruce D."/>
            <person name="Goodwin L."/>
            <person name="Pitluck S."/>
            <person name="Peters L."/>
            <person name="Mikhailova N."/>
            <person name="Held B."/>
            <person name="Kyrpides N."/>
            <person name="Mavromatis K."/>
            <person name="Ivanova N."/>
            <person name="Markowitz V."/>
            <person name="Cheng J.-F."/>
            <person name="Hugenholtz P."/>
            <person name="Woyke T."/>
            <person name="Wu D."/>
            <person name="Gronow S."/>
            <person name="Wellnitz S."/>
            <person name="Brambilla E."/>
            <person name="Klenk H.-P."/>
            <person name="Eisen J.A."/>
        </authorList>
    </citation>
    <scope>NUCLEOTIDE SEQUENCE [LARGE SCALE GENOMIC DNA]</scope>
    <source>
        <strain evidence="3 4">DSM 22815</strain>
    </source>
</reference>
<dbReference type="GO" id="GO:0055085">
    <property type="term" value="P:transmembrane transport"/>
    <property type="evidence" value="ECO:0007669"/>
    <property type="project" value="InterPro"/>
</dbReference>
<dbReference type="OrthoDB" id="2796at2"/>
<keyword evidence="3" id="KW-0675">Receptor</keyword>
<dbReference type="PANTHER" id="PTHR33376">
    <property type="match status" value="1"/>
</dbReference>
<dbReference type="Gene3D" id="3.40.190.170">
    <property type="entry name" value="Bacterial extracellular solute-binding protein, family 7"/>
    <property type="match status" value="1"/>
</dbReference>
<feature type="chain" id="PRO_5003540792" evidence="2">
    <location>
        <begin position="23"/>
        <end position="334"/>
    </location>
</feature>
<dbReference type="HOGENOM" id="CLU_036176_1_3_0"/>
<dbReference type="STRING" id="885272.JonanDRAFT_1507"/>
<proteinExistence type="predicted"/>
<dbReference type="InterPro" id="IPR004682">
    <property type="entry name" value="TRAP_DctP"/>
</dbReference>
<dbReference type="Proteomes" id="UP000003806">
    <property type="component" value="Chromosome"/>
</dbReference>
<keyword evidence="4" id="KW-1185">Reference proteome</keyword>
<dbReference type="NCBIfam" id="TIGR00787">
    <property type="entry name" value="dctP"/>
    <property type="match status" value="1"/>
</dbReference>
<organism evidence="3 4">
    <name type="scientific">Jonquetella anthropi DSM 22815</name>
    <dbReference type="NCBI Taxonomy" id="885272"/>
    <lineage>
        <taxon>Bacteria</taxon>
        <taxon>Thermotogati</taxon>
        <taxon>Synergistota</taxon>
        <taxon>Synergistia</taxon>
        <taxon>Synergistales</taxon>
        <taxon>Dethiosulfovibrionaceae</taxon>
        <taxon>Jonquetella</taxon>
    </lineage>
</organism>
<dbReference type="PIRSF" id="PIRSF006470">
    <property type="entry name" value="DctB"/>
    <property type="match status" value="1"/>
</dbReference>
<protein>
    <submittedName>
        <fullName evidence="3">Tripartite ATP-independent periplasmic transporter solute receptor, DctP family</fullName>
    </submittedName>
</protein>
<feature type="signal peptide" evidence="2">
    <location>
        <begin position="1"/>
        <end position="22"/>
    </location>
</feature>
<accession>H0UJ42</accession>
<evidence type="ECO:0000256" key="2">
    <source>
        <dbReference type="SAM" id="SignalP"/>
    </source>
</evidence>
<dbReference type="PANTHER" id="PTHR33376:SF15">
    <property type="entry name" value="BLL6794 PROTEIN"/>
    <property type="match status" value="1"/>
</dbReference>
<gene>
    <name evidence="3" type="ORF">JonanDRAFT_1507</name>
</gene>
<dbReference type="EMBL" id="CM001376">
    <property type="protein sequence ID" value="EHM13869.1"/>
    <property type="molecule type" value="Genomic_DNA"/>
</dbReference>
<evidence type="ECO:0000313" key="4">
    <source>
        <dbReference type="Proteomes" id="UP000003806"/>
    </source>
</evidence>
<dbReference type="Pfam" id="PF03480">
    <property type="entry name" value="DctP"/>
    <property type="match status" value="1"/>
</dbReference>
<dbReference type="NCBIfam" id="NF037995">
    <property type="entry name" value="TRAP_S1"/>
    <property type="match status" value="1"/>
</dbReference>
<evidence type="ECO:0000313" key="3">
    <source>
        <dbReference type="EMBL" id="EHM13869.1"/>
    </source>
</evidence>
<name>H0UJ42_9BACT</name>
<dbReference type="InterPro" id="IPR038404">
    <property type="entry name" value="TRAP_DctP_sf"/>
</dbReference>